<dbReference type="Pfam" id="PF00723">
    <property type="entry name" value="Glyco_hydro_15"/>
    <property type="match status" value="1"/>
</dbReference>
<dbReference type="InterPro" id="IPR012341">
    <property type="entry name" value="6hp_glycosidase-like_sf"/>
</dbReference>
<keyword evidence="10 13" id="KW-0119">Carbohydrate metabolism</keyword>
<dbReference type="Gene3D" id="1.50.10.10">
    <property type="match status" value="1"/>
</dbReference>
<dbReference type="GO" id="GO:0005964">
    <property type="term" value="C:phosphorylase kinase complex"/>
    <property type="evidence" value="ECO:0007669"/>
    <property type="project" value="TreeGrafter"/>
</dbReference>
<dbReference type="FunFam" id="1.50.10.10:FF:000004">
    <property type="entry name" value="Phosphorylase b kinase regulatory subunit"/>
    <property type="match status" value="1"/>
</dbReference>
<evidence type="ECO:0000313" key="15">
    <source>
        <dbReference type="EMBL" id="CDW40137.1"/>
    </source>
</evidence>
<evidence type="ECO:0000256" key="6">
    <source>
        <dbReference type="ARBA" id="ARBA00022553"/>
    </source>
</evidence>
<dbReference type="SUPFAM" id="SSF48208">
    <property type="entry name" value="Six-hairpin glycosidases"/>
    <property type="match status" value="1"/>
</dbReference>
<dbReference type="GO" id="GO:0005886">
    <property type="term" value="C:plasma membrane"/>
    <property type="evidence" value="ECO:0007669"/>
    <property type="project" value="UniProtKB-SubCell"/>
</dbReference>
<evidence type="ECO:0000259" key="14">
    <source>
        <dbReference type="Pfam" id="PF00723"/>
    </source>
</evidence>
<feature type="domain" description="GH15-like" evidence="14">
    <location>
        <begin position="10"/>
        <end position="432"/>
    </location>
</feature>
<evidence type="ECO:0000256" key="8">
    <source>
        <dbReference type="ARBA" id="ARBA00022860"/>
    </source>
</evidence>
<keyword evidence="11 13" id="KW-0449">Lipoprotein</keyword>
<evidence type="ECO:0000256" key="1">
    <source>
        <dbReference type="ARBA" id="ARBA00002837"/>
    </source>
</evidence>
<evidence type="ECO:0000256" key="13">
    <source>
        <dbReference type="RuleBase" id="RU364123"/>
    </source>
</evidence>
<keyword evidence="8 13" id="KW-0112">Calmodulin-binding</keyword>
<dbReference type="EMBL" id="HACA01022776">
    <property type="protein sequence ID" value="CDW40137.1"/>
    <property type="molecule type" value="Transcribed_RNA"/>
</dbReference>
<evidence type="ECO:0000256" key="11">
    <source>
        <dbReference type="ARBA" id="ARBA00023288"/>
    </source>
</evidence>
<name>A0A0K2UQI8_LEPSM</name>
<dbReference type="UniPathway" id="UPA00163"/>
<comment type="subcellular location">
    <subcellularLocation>
        <location evidence="2 13">Cell membrane</location>
        <topology evidence="2 13">Lipid-anchor</topology>
        <orientation evidence="2 13">Cytoplasmic side</orientation>
    </subcellularLocation>
</comment>
<accession>A0A0K2UQI8</accession>
<evidence type="ECO:0000256" key="5">
    <source>
        <dbReference type="ARBA" id="ARBA00022475"/>
    </source>
</evidence>
<sequence>MTFPTEPTRNLNYYYKLVKETILQYQNPITGLISPHDNDHAGIRDNLYSIICIWALSLSFKKTCDVEEDRAKYFELQQATVKCMRGLLLSMMRQSDKIEKFQLSCSVKDSIHAKFSAKDGHPVVGDNDWGHLQIDAISLYLLTLTQITTSGVQVIFTLEEVSVIQNLVFYIETAYCIPDFGIWSRGDKTNKGITELNVSSIGMAKAALEAMTELDLFGANGGSVSVIHVMSDETRKNNAILMSMLPRESLSKETDSSLLTVIGYPSFAVESSTIIKQTMDTIVSKLGGRYGFKRFIRDGYKTPIEDPNRLHYESWELQVFEQIECQWPLFFCYMVINGYFHNDEKSAIYYSDLLEEMLITNDKGFKLVPELYAVPNENLDAERANPGSQNRKVGGAVPFLWAQSLYILSRLLREKYIVHGEIDPINRRRKEQSSLDSIVQVVVLTRDANIQSSLRQHGIIVQTHDEVAPYEVHSSNVLAHLFKFLGKNEKLGFKGRKKKTIGLLDTSKFYRIHNKLCSFTPEVRNDPYLQ</sequence>
<evidence type="ECO:0000256" key="10">
    <source>
        <dbReference type="ARBA" id="ARBA00023277"/>
    </source>
</evidence>
<evidence type="ECO:0000256" key="3">
    <source>
        <dbReference type="ARBA" id="ARBA00005131"/>
    </source>
</evidence>
<dbReference type="AlphaFoldDB" id="A0A0K2UQI8"/>
<evidence type="ECO:0000256" key="9">
    <source>
        <dbReference type="ARBA" id="ARBA00023136"/>
    </source>
</evidence>
<comment type="function">
    <text evidence="1">Phosphorylase b kinase catalyzes the phosphorylation of serine in certain substrates, including troponin I. The alpha chain may bind calmodulin.</text>
</comment>
<evidence type="ECO:0000256" key="2">
    <source>
        <dbReference type="ARBA" id="ARBA00004342"/>
    </source>
</evidence>
<dbReference type="GO" id="GO:0005516">
    <property type="term" value="F:calmodulin binding"/>
    <property type="evidence" value="ECO:0007669"/>
    <property type="project" value="UniProtKB-KW"/>
</dbReference>
<keyword evidence="5 13" id="KW-1003">Cell membrane</keyword>
<evidence type="ECO:0000256" key="12">
    <source>
        <dbReference type="ARBA" id="ARBA00023289"/>
    </source>
</evidence>
<evidence type="ECO:0000256" key="7">
    <source>
        <dbReference type="ARBA" id="ARBA00022600"/>
    </source>
</evidence>
<dbReference type="PANTHER" id="PTHR10749:SF7">
    <property type="entry name" value="PHOSPHORYLASE B KINASE REGULATORY SUBUNIT ALPHA-RELATED"/>
    <property type="match status" value="1"/>
</dbReference>
<dbReference type="OrthoDB" id="5971574at2759"/>
<dbReference type="EMBL" id="HACA01022775">
    <property type="protein sequence ID" value="CDW40136.1"/>
    <property type="molecule type" value="Transcribed_RNA"/>
</dbReference>
<reference evidence="15" key="1">
    <citation type="submission" date="2014-05" db="EMBL/GenBank/DDBJ databases">
        <authorList>
            <person name="Chronopoulou M."/>
        </authorList>
    </citation>
    <scope>NUCLEOTIDE SEQUENCE</scope>
    <source>
        <tissue evidence="15">Whole organism</tissue>
    </source>
</reference>
<comment type="similarity">
    <text evidence="4 13">Belongs to the phosphorylase b kinase regulatory chain family.</text>
</comment>
<keyword evidence="12 13" id="KW-0636">Prenylation</keyword>
<dbReference type="InterPro" id="IPR011613">
    <property type="entry name" value="GH15-like"/>
</dbReference>
<dbReference type="PANTHER" id="PTHR10749">
    <property type="entry name" value="PHOSPHORYLASE B KINASE REGULATORY SUBUNIT"/>
    <property type="match status" value="1"/>
</dbReference>
<dbReference type="GO" id="GO:0005977">
    <property type="term" value="P:glycogen metabolic process"/>
    <property type="evidence" value="ECO:0007669"/>
    <property type="project" value="UniProtKB-UniPathway"/>
</dbReference>
<dbReference type="InterPro" id="IPR008928">
    <property type="entry name" value="6-hairpin_glycosidase_sf"/>
</dbReference>
<dbReference type="InterPro" id="IPR008734">
    <property type="entry name" value="PHK_A/B_su"/>
</dbReference>
<protein>
    <recommendedName>
        <fullName evidence="13">Phosphorylase b kinase regulatory subunit</fullName>
    </recommendedName>
</protein>
<keyword evidence="7 13" id="KW-0321">Glycogen metabolism</keyword>
<evidence type="ECO:0000256" key="4">
    <source>
        <dbReference type="ARBA" id="ARBA00007128"/>
    </source>
</evidence>
<proteinExistence type="inferred from homology"/>
<keyword evidence="9 13" id="KW-0472">Membrane</keyword>
<keyword evidence="6" id="KW-0597">Phosphoprotein</keyword>
<comment type="pathway">
    <text evidence="3 13">Glycan biosynthesis; glycogen metabolism.</text>
</comment>
<organism evidence="15">
    <name type="scientific">Lepeophtheirus salmonis</name>
    <name type="common">Salmon louse</name>
    <name type="synonym">Caligus salmonis</name>
    <dbReference type="NCBI Taxonomy" id="72036"/>
    <lineage>
        <taxon>Eukaryota</taxon>
        <taxon>Metazoa</taxon>
        <taxon>Ecdysozoa</taxon>
        <taxon>Arthropoda</taxon>
        <taxon>Crustacea</taxon>
        <taxon>Multicrustacea</taxon>
        <taxon>Hexanauplia</taxon>
        <taxon>Copepoda</taxon>
        <taxon>Siphonostomatoida</taxon>
        <taxon>Caligidae</taxon>
        <taxon>Lepeophtheirus</taxon>
    </lineage>
</organism>